<feature type="non-terminal residue" evidence="2">
    <location>
        <position position="92"/>
    </location>
</feature>
<dbReference type="PANTHER" id="PTHR43318:SF1">
    <property type="entry name" value="POLYSACCHARIDE BIOSYNTHESIS PROTEIN EPSC-RELATED"/>
    <property type="match status" value="1"/>
</dbReference>
<dbReference type="EMBL" id="BARW01010335">
    <property type="protein sequence ID" value="GAI75040.1"/>
    <property type="molecule type" value="Genomic_DNA"/>
</dbReference>
<dbReference type="PANTHER" id="PTHR43318">
    <property type="entry name" value="UDP-N-ACETYLGLUCOSAMINE 4,6-DEHYDRATASE"/>
    <property type="match status" value="1"/>
</dbReference>
<dbReference type="Gene3D" id="3.40.50.720">
    <property type="entry name" value="NAD(P)-binding Rossmann-like Domain"/>
    <property type="match status" value="1"/>
</dbReference>
<dbReference type="Pfam" id="PF02719">
    <property type="entry name" value="Polysacc_synt_2"/>
    <property type="match status" value="1"/>
</dbReference>
<protein>
    <recommendedName>
        <fullName evidence="1">Polysaccharide biosynthesis protein CapD-like domain-containing protein</fullName>
    </recommendedName>
</protein>
<feature type="domain" description="Polysaccharide biosynthesis protein CapD-like" evidence="1">
    <location>
        <begin position="1"/>
        <end position="72"/>
    </location>
</feature>
<name>X1SI27_9ZZZZ</name>
<comment type="caution">
    <text evidence="2">The sequence shown here is derived from an EMBL/GenBank/DDBJ whole genome shotgun (WGS) entry which is preliminary data.</text>
</comment>
<reference evidence="2" key="1">
    <citation type="journal article" date="2014" name="Front. Microbiol.">
        <title>High frequency of phylogenetically diverse reductive dehalogenase-homologous genes in deep subseafloor sedimentary metagenomes.</title>
        <authorList>
            <person name="Kawai M."/>
            <person name="Futagami T."/>
            <person name="Toyoda A."/>
            <person name="Takaki Y."/>
            <person name="Nishi S."/>
            <person name="Hori S."/>
            <person name="Arai W."/>
            <person name="Tsubouchi T."/>
            <person name="Morono Y."/>
            <person name="Uchiyama I."/>
            <person name="Ito T."/>
            <person name="Fujiyama A."/>
            <person name="Inagaki F."/>
            <person name="Takami H."/>
        </authorList>
    </citation>
    <scope>NUCLEOTIDE SEQUENCE</scope>
    <source>
        <strain evidence="2">Expedition CK06-06</strain>
    </source>
</reference>
<evidence type="ECO:0000313" key="2">
    <source>
        <dbReference type="EMBL" id="GAI75040.1"/>
    </source>
</evidence>
<dbReference type="AlphaFoldDB" id="X1SI27"/>
<evidence type="ECO:0000259" key="1">
    <source>
        <dbReference type="Pfam" id="PF02719"/>
    </source>
</evidence>
<proteinExistence type="predicted"/>
<dbReference type="InterPro" id="IPR003869">
    <property type="entry name" value="Polysac_CapD-like"/>
</dbReference>
<sequence>MGRRGQTFVLDMGQKVRITDIAEKLVKLSGLKLGKDITIDYTGLRSGEKLVEELWEDGEKLMPTRHEKIKRIRFQHRDHDSLDSAIEEMRKM</sequence>
<accession>X1SI27</accession>
<organism evidence="2">
    <name type="scientific">marine sediment metagenome</name>
    <dbReference type="NCBI Taxonomy" id="412755"/>
    <lineage>
        <taxon>unclassified sequences</taxon>
        <taxon>metagenomes</taxon>
        <taxon>ecological metagenomes</taxon>
    </lineage>
</organism>
<dbReference type="InterPro" id="IPR051203">
    <property type="entry name" value="Polysaccharide_Synthase-Rel"/>
</dbReference>
<gene>
    <name evidence="2" type="ORF">S12H4_20390</name>
</gene>